<dbReference type="AlphaFoldDB" id="A0A0R0LQN9"/>
<comment type="caution">
    <text evidence="1">The sequence shown here is derived from an EMBL/GenBank/DDBJ whole genome shotgun (WGS) entry which is preliminary data.</text>
</comment>
<evidence type="ECO:0000313" key="2">
    <source>
        <dbReference type="Proteomes" id="UP000051530"/>
    </source>
</evidence>
<accession>A0A0R0LQN9</accession>
<name>A0A0R0LQN9_9MICR</name>
<dbReference type="VEuPathDB" id="MicrosporidiaDB:M153_25157000146"/>
<proteinExistence type="predicted"/>
<sequence>MFLFYLVAIFADNSGLEKIFGQKIFSFKNISPVKWKNAKVNKKEEEENQKILDKIMAMPGKKALNQLVSDIKKFNKEEEQDKIDGKDKFNTVCWLWGMEKCHKDEPESKLDNDNPKNIFTTEKHFAFLNRKLQI</sequence>
<keyword evidence="2" id="KW-1185">Reference proteome</keyword>
<dbReference type="Proteomes" id="UP000051530">
    <property type="component" value="Unassembled WGS sequence"/>
</dbReference>
<gene>
    <name evidence="1" type="ORF">M153_25157000146</name>
</gene>
<organism evidence="1 2">
    <name type="scientific">Pseudoloma neurophilia</name>
    <dbReference type="NCBI Taxonomy" id="146866"/>
    <lineage>
        <taxon>Eukaryota</taxon>
        <taxon>Fungi</taxon>
        <taxon>Fungi incertae sedis</taxon>
        <taxon>Microsporidia</taxon>
        <taxon>Pseudoloma</taxon>
    </lineage>
</organism>
<protein>
    <submittedName>
        <fullName evidence="1">Uncharacterized protein</fullName>
    </submittedName>
</protein>
<evidence type="ECO:0000313" key="1">
    <source>
        <dbReference type="EMBL" id="KRH91788.1"/>
    </source>
</evidence>
<dbReference type="EMBL" id="LGUB01001525">
    <property type="protein sequence ID" value="KRH91788.1"/>
    <property type="molecule type" value="Genomic_DNA"/>
</dbReference>
<reference evidence="1 2" key="1">
    <citation type="submission" date="2015-07" db="EMBL/GenBank/DDBJ databases">
        <title>The genome of Pseudoloma neurophilia, a relevant intracellular parasite of the zebrafish.</title>
        <authorList>
            <person name="Ndikumana S."/>
            <person name="Pelin A."/>
            <person name="Sanders J."/>
            <person name="Corradi N."/>
        </authorList>
    </citation>
    <scope>NUCLEOTIDE SEQUENCE [LARGE SCALE GENOMIC DNA]</scope>
    <source>
        <strain evidence="1 2">MK1</strain>
    </source>
</reference>